<proteinExistence type="predicted"/>
<dbReference type="PANTHER" id="PTHR47706:SF7">
    <property type="entry name" value="CIPA-LIKE, PUTATIVE (AFU_ORTHOLOGUE AFUA_1G01630)-RELATED"/>
    <property type="match status" value="1"/>
</dbReference>
<sequence length="220" mass="23897">MSFQYAQDAPEGFTNAIKNVAIVGAGGQLGRNIAEVRQSGLTSVAMMNGFWYEYSLVSGAETFGFDLDGRAVTMYDDGGNKAVNVSTWAHCARAVAALLSLKIVPEDEQDSSTTLSAFFNKTMLVSSFSVSQRDILSSVQRVTGTTDADWSIRYQPSGERHKEGVAELEQGIGQGFFKMLYARIFYPSGDADFDQGDNQKLGLPVEDLDESTRSALGLKK</sequence>
<comment type="caution">
    <text evidence="3">The sequence shown here is derived from an EMBL/GenBank/DDBJ whole genome shotgun (WGS) entry which is preliminary data.</text>
</comment>
<dbReference type="STRING" id="5466.A0A4V3HTC1"/>
<evidence type="ECO:0000256" key="1">
    <source>
        <dbReference type="ARBA" id="ARBA00022857"/>
    </source>
</evidence>
<dbReference type="EMBL" id="RYZW01000182">
    <property type="protein sequence ID" value="TDZ39169.1"/>
    <property type="molecule type" value="Genomic_DNA"/>
</dbReference>
<protein>
    <recommendedName>
        <fullName evidence="5">NmrA-like domain-containing protein</fullName>
    </recommendedName>
</protein>
<dbReference type="InterPro" id="IPR051609">
    <property type="entry name" value="NmrA/Isoflavone_reductase-like"/>
</dbReference>
<name>A0A4V3HTC1_COLTR</name>
<gene>
    <name evidence="3" type="ORF">CTRI78_v010640</name>
</gene>
<keyword evidence="4" id="KW-1185">Reference proteome</keyword>
<keyword evidence="1" id="KW-0521">NADP</keyword>
<organism evidence="3 4">
    <name type="scientific">Colletotrichum trifolii</name>
    <dbReference type="NCBI Taxonomy" id="5466"/>
    <lineage>
        <taxon>Eukaryota</taxon>
        <taxon>Fungi</taxon>
        <taxon>Dikarya</taxon>
        <taxon>Ascomycota</taxon>
        <taxon>Pezizomycotina</taxon>
        <taxon>Sordariomycetes</taxon>
        <taxon>Hypocreomycetidae</taxon>
        <taxon>Glomerellales</taxon>
        <taxon>Glomerellaceae</taxon>
        <taxon>Colletotrichum</taxon>
        <taxon>Colletotrichum orbiculare species complex</taxon>
    </lineage>
</organism>
<dbReference type="AlphaFoldDB" id="A0A4V3HTC1"/>
<evidence type="ECO:0000313" key="4">
    <source>
        <dbReference type="Proteomes" id="UP000295703"/>
    </source>
</evidence>
<dbReference type="Proteomes" id="UP000295703">
    <property type="component" value="Unassembled WGS sequence"/>
</dbReference>
<evidence type="ECO:0008006" key="5">
    <source>
        <dbReference type="Google" id="ProtNLM"/>
    </source>
</evidence>
<keyword evidence="2" id="KW-0560">Oxidoreductase</keyword>
<dbReference type="GO" id="GO:0016491">
    <property type="term" value="F:oxidoreductase activity"/>
    <property type="evidence" value="ECO:0007669"/>
    <property type="project" value="UniProtKB-KW"/>
</dbReference>
<reference evidence="3 4" key="1">
    <citation type="submission" date="2018-12" db="EMBL/GenBank/DDBJ databases">
        <title>Genome sequence and assembly of Colletotrichum trifolii.</title>
        <authorList>
            <person name="Gan P."/>
            <person name="Shirasu K."/>
        </authorList>
    </citation>
    <scope>NUCLEOTIDE SEQUENCE [LARGE SCALE GENOMIC DNA]</scope>
    <source>
        <strain evidence="3 4">543-2</strain>
    </source>
</reference>
<evidence type="ECO:0000256" key="2">
    <source>
        <dbReference type="ARBA" id="ARBA00023002"/>
    </source>
</evidence>
<dbReference type="PANTHER" id="PTHR47706">
    <property type="entry name" value="NMRA-LIKE FAMILY PROTEIN"/>
    <property type="match status" value="1"/>
</dbReference>
<accession>A0A4V3HTC1</accession>
<evidence type="ECO:0000313" key="3">
    <source>
        <dbReference type="EMBL" id="TDZ39169.1"/>
    </source>
</evidence>